<name>K2LVG6_TRYCR</name>
<keyword evidence="3" id="KW-1185">Reference proteome</keyword>
<comment type="caution">
    <text evidence="2">The sequence shown here is derived from an EMBL/GenBank/DDBJ whole genome shotgun (WGS) entry which is preliminary data.</text>
</comment>
<protein>
    <submittedName>
        <fullName evidence="2">Dispersed gene family protein 1 (DGF-1), putative</fullName>
    </submittedName>
</protein>
<organism evidence="2 3">
    <name type="scientific">Trypanosoma cruzi marinkellei</name>
    <dbReference type="NCBI Taxonomy" id="85056"/>
    <lineage>
        <taxon>Eukaryota</taxon>
        <taxon>Discoba</taxon>
        <taxon>Euglenozoa</taxon>
        <taxon>Kinetoplastea</taxon>
        <taxon>Metakinetoplastina</taxon>
        <taxon>Trypanosomatida</taxon>
        <taxon>Trypanosomatidae</taxon>
        <taxon>Trypanosoma</taxon>
        <taxon>Schizotrypanum</taxon>
    </lineage>
</organism>
<feature type="non-terminal residue" evidence="2">
    <location>
        <position position="82"/>
    </location>
</feature>
<dbReference type="EMBL" id="AHKC01020094">
    <property type="protein sequence ID" value="EKF26713.1"/>
    <property type="molecule type" value="Genomic_DNA"/>
</dbReference>
<keyword evidence="1" id="KW-0472">Membrane</keyword>
<reference evidence="2 3" key="1">
    <citation type="journal article" date="2012" name="BMC Genomics">
        <title>Comparative genomic analysis of human infective Trypanosoma cruzi lineages with the bat-restricted subspecies T. cruzi marinkellei.</title>
        <authorList>
            <person name="Franzen O."/>
            <person name="Talavera-Lopez C."/>
            <person name="Ochaya S."/>
            <person name="Butler C.E."/>
            <person name="Messenger L.A."/>
            <person name="Lewis M.D."/>
            <person name="Llewellyn M.S."/>
            <person name="Marinkelle C.J."/>
            <person name="Tyler K.M."/>
            <person name="Miles M.A."/>
            <person name="Andersson B."/>
        </authorList>
    </citation>
    <scope>NUCLEOTIDE SEQUENCE [LARGE SCALE GENOMIC DNA]</scope>
    <source>
        <strain evidence="2 3">B7</strain>
    </source>
</reference>
<proteinExistence type="predicted"/>
<feature type="transmembrane region" description="Helical" evidence="1">
    <location>
        <begin position="42"/>
        <end position="61"/>
    </location>
</feature>
<evidence type="ECO:0000256" key="1">
    <source>
        <dbReference type="SAM" id="Phobius"/>
    </source>
</evidence>
<keyword evidence="1" id="KW-1133">Transmembrane helix</keyword>
<evidence type="ECO:0000313" key="3">
    <source>
        <dbReference type="Proteomes" id="UP000007350"/>
    </source>
</evidence>
<sequence length="82" mass="8798">MVDEASATHHDSAVGICLGWWMWSLVGACPRSQHRVRRRTAAAVRAAMLLVLALVAVAAWMPAAHAVVLRLRGGTVDRGITV</sequence>
<dbReference type="AlphaFoldDB" id="K2LVG6"/>
<evidence type="ECO:0000313" key="2">
    <source>
        <dbReference type="EMBL" id="EKF26713.1"/>
    </source>
</evidence>
<accession>K2LVG6</accession>
<dbReference type="Proteomes" id="UP000007350">
    <property type="component" value="Unassembled WGS sequence"/>
</dbReference>
<keyword evidence="1" id="KW-0812">Transmembrane</keyword>
<gene>
    <name evidence="2" type="ORF">MOQ_009586</name>
</gene>